<dbReference type="Proteomes" id="UP000605427">
    <property type="component" value="Unassembled WGS sequence"/>
</dbReference>
<gene>
    <name evidence="1" type="ORF">GCM10007362_07340</name>
</gene>
<keyword evidence="2" id="KW-1185">Reference proteome</keyword>
<name>A0ABQ1ZPC9_9BACL</name>
<sequence length="66" mass="7586">MKTYRELISNEEFFAAALMQVPIFVIDAIDESEVDEGGTVQQYTDFSVWIKGVSYPRHKHVFKVSS</sequence>
<dbReference type="RefSeq" id="WP_037288795.1">
    <property type="nucleotide sequence ID" value="NZ_BMDD01000001.1"/>
</dbReference>
<evidence type="ECO:0000313" key="2">
    <source>
        <dbReference type="Proteomes" id="UP000605427"/>
    </source>
</evidence>
<proteinExistence type="predicted"/>
<reference evidence="2" key="1">
    <citation type="journal article" date="2019" name="Int. J. Syst. Evol. Microbiol.">
        <title>The Global Catalogue of Microorganisms (GCM) 10K type strain sequencing project: providing services to taxonomists for standard genome sequencing and annotation.</title>
        <authorList>
            <consortium name="The Broad Institute Genomics Platform"/>
            <consortium name="The Broad Institute Genome Sequencing Center for Infectious Disease"/>
            <person name="Wu L."/>
            <person name="Ma J."/>
        </authorList>
    </citation>
    <scope>NUCLEOTIDE SEQUENCE [LARGE SCALE GENOMIC DNA]</scope>
    <source>
        <strain evidence="2">CCM 8702</strain>
    </source>
</reference>
<dbReference type="EMBL" id="BMDD01000001">
    <property type="protein sequence ID" value="GGH70846.1"/>
    <property type="molecule type" value="Genomic_DNA"/>
</dbReference>
<comment type="caution">
    <text evidence="1">The sequence shown here is derived from an EMBL/GenBank/DDBJ whole genome shotgun (WGS) entry which is preliminary data.</text>
</comment>
<evidence type="ECO:0000313" key="1">
    <source>
        <dbReference type="EMBL" id="GGH70846.1"/>
    </source>
</evidence>
<protein>
    <submittedName>
        <fullName evidence="1">Uncharacterized protein</fullName>
    </submittedName>
</protein>
<organism evidence="1 2">
    <name type="scientific">Saccharibacillus endophyticus</name>
    <dbReference type="NCBI Taxonomy" id="2060666"/>
    <lineage>
        <taxon>Bacteria</taxon>
        <taxon>Bacillati</taxon>
        <taxon>Bacillota</taxon>
        <taxon>Bacilli</taxon>
        <taxon>Bacillales</taxon>
        <taxon>Paenibacillaceae</taxon>
        <taxon>Saccharibacillus</taxon>
    </lineage>
</organism>
<accession>A0ABQ1ZPC9</accession>